<keyword evidence="2" id="KW-0176">Collagen</keyword>
<feature type="compositionally biased region" description="Low complexity" evidence="1">
    <location>
        <begin position="28"/>
        <end position="41"/>
    </location>
</feature>
<reference evidence="2 3" key="1">
    <citation type="submission" date="2017-04" db="EMBL/GenBank/DDBJ databases">
        <authorList>
            <person name="Afonso C.L."/>
            <person name="Miller P.J."/>
            <person name="Scott M.A."/>
            <person name="Spackman E."/>
            <person name="Goraichik I."/>
            <person name="Dimitrov K.M."/>
            <person name="Suarez D.L."/>
            <person name="Swayne D.E."/>
        </authorList>
    </citation>
    <scope>NUCLEOTIDE SEQUENCE [LARGE SCALE GENOMIC DNA]</scope>
    <source>
        <strain evidence="2 3">DSM 26133</strain>
    </source>
</reference>
<dbReference type="EMBL" id="FWYF01000002">
    <property type="protein sequence ID" value="SMD33887.1"/>
    <property type="molecule type" value="Genomic_DNA"/>
</dbReference>
<dbReference type="Gene3D" id="1.20.5.320">
    <property type="entry name" value="6-Phosphogluconate Dehydrogenase, domain 3"/>
    <property type="match status" value="1"/>
</dbReference>
<dbReference type="STRING" id="692418.SAMN04488029_1725"/>
<proteinExistence type="predicted"/>
<dbReference type="Pfam" id="PF01391">
    <property type="entry name" value="Collagen"/>
    <property type="match status" value="1"/>
</dbReference>
<evidence type="ECO:0000256" key="1">
    <source>
        <dbReference type="SAM" id="MobiDB-lite"/>
    </source>
</evidence>
<gene>
    <name evidence="2" type="ORF">SAMN04488029_1725</name>
</gene>
<feature type="region of interest" description="Disordered" evidence="1">
    <location>
        <begin position="1"/>
        <end position="41"/>
    </location>
</feature>
<evidence type="ECO:0000313" key="2">
    <source>
        <dbReference type="EMBL" id="SMD33887.1"/>
    </source>
</evidence>
<sequence>AGPTGPQGPAGNDGADGAPGAKGDKGDTGATGPQGPQGPVGNAGTQYFYVFAQDFQVYDDSKDYNFNVGYDNEGGPENGRAFIISAETNTPGKLAALINLPNGVVIEKVDVVVDDTNFIGVKVSLWEIPFGNNPPSELNAGTSKSSGQKQTFSFDISREVDTSASMFMLIFEGQSQVRTSISNSIYRARIVYKN</sequence>
<dbReference type="Proteomes" id="UP000192472">
    <property type="component" value="Unassembled WGS sequence"/>
</dbReference>
<dbReference type="RefSeq" id="WP_176214729.1">
    <property type="nucleotide sequence ID" value="NZ_FWYF01000002.1"/>
</dbReference>
<dbReference type="InterPro" id="IPR008160">
    <property type="entry name" value="Collagen"/>
</dbReference>
<keyword evidence="3" id="KW-1185">Reference proteome</keyword>
<evidence type="ECO:0000313" key="3">
    <source>
        <dbReference type="Proteomes" id="UP000192472"/>
    </source>
</evidence>
<feature type="compositionally biased region" description="Low complexity" evidence="1">
    <location>
        <begin position="7"/>
        <end position="21"/>
    </location>
</feature>
<name>A0A1W2GB49_REIFA</name>
<protein>
    <submittedName>
        <fullName evidence="2">Collagen triple helix repeat-containing protein</fullName>
    </submittedName>
</protein>
<organism evidence="2 3">
    <name type="scientific">Reichenbachiella faecimaris</name>
    <dbReference type="NCBI Taxonomy" id="692418"/>
    <lineage>
        <taxon>Bacteria</taxon>
        <taxon>Pseudomonadati</taxon>
        <taxon>Bacteroidota</taxon>
        <taxon>Cytophagia</taxon>
        <taxon>Cytophagales</taxon>
        <taxon>Reichenbachiellaceae</taxon>
        <taxon>Reichenbachiella</taxon>
    </lineage>
</organism>
<accession>A0A1W2GB49</accession>
<dbReference type="AlphaFoldDB" id="A0A1W2GB49"/>
<feature type="non-terminal residue" evidence="2">
    <location>
        <position position="1"/>
    </location>
</feature>